<proteinExistence type="predicted"/>
<feature type="region of interest" description="Disordered" evidence="1">
    <location>
        <begin position="112"/>
        <end position="201"/>
    </location>
</feature>
<feature type="compositionally biased region" description="Polar residues" evidence="1">
    <location>
        <begin position="186"/>
        <end position="196"/>
    </location>
</feature>
<evidence type="ECO:0000313" key="2">
    <source>
        <dbReference type="EMBL" id="CAD9081427.1"/>
    </source>
</evidence>
<sequence length="246" mass="27438">MNAHMKARKYGTAGTAKFPARNARLTAAGVAPKRKNPLFPKKKRSTVQRRQQQDPTTPKSNFITMRRGGTAPCATSGLDDSLMIDAPKTPTRVTNGRPVATISRLSRLATPKRLKEATATTPNARTRAPTGSISKEQILKKSRCLTPSKSSKRNKEKLKGRTFSHTPSKVFDHLGRRSSRVPLSPVQKNQQDTSPRAQAPVKKISLLKAPTTKIPQKFRAGIEVRVSSRYEQRRQERLRQRAARLE</sequence>
<dbReference type="AlphaFoldDB" id="A0A7S1PFW3"/>
<feature type="compositionally biased region" description="Basic residues" evidence="1">
    <location>
        <begin position="150"/>
        <end position="162"/>
    </location>
</feature>
<feature type="compositionally biased region" description="Low complexity" evidence="1">
    <location>
        <begin position="117"/>
        <end position="130"/>
    </location>
</feature>
<protein>
    <submittedName>
        <fullName evidence="2">Uncharacterized protein</fullName>
    </submittedName>
</protein>
<name>A0A7S1PFW3_9EUKA</name>
<feature type="compositionally biased region" description="Basic residues" evidence="1">
    <location>
        <begin position="32"/>
        <end position="47"/>
    </location>
</feature>
<evidence type="ECO:0000256" key="1">
    <source>
        <dbReference type="SAM" id="MobiDB-lite"/>
    </source>
</evidence>
<dbReference type="EMBL" id="HBGD01005623">
    <property type="protein sequence ID" value="CAD9081427.1"/>
    <property type="molecule type" value="Transcribed_RNA"/>
</dbReference>
<feature type="region of interest" description="Disordered" evidence="1">
    <location>
        <begin position="26"/>
        <end position="62"/>
    </location>
</feature>
<organism evidence="2">
    <name type="scientific">Percolomonas cosmopolitus</name>
    <dbReference type="NCBI Taxonomy" id="63605"/>
    <lineage>
        <taxon>Eukaryota</taxon>
        <taxon>Discoba</taxon>
        <taxon>Heterolobosea</taxon>
        <taxon>Tetramitia</taxon>
        <taxon>Eutetramitia</taxon>
        <taxon>Percolomonadidae</taxon>
        <taxon>Percolomonas</taxon>
    </lineage>
</organism>
<accession>A0A7S1PFW3</accession>
<reference evidence="2" key="1">
    <citation type="submission" date="2021-01" db="EMBL/GenBank/DDBJ databases">
        <authorList>
            <person name="Corre E."/>
            <person name="Pelletier E."/>
            <person name="Niang G."/>
            <person name="Scheremetjew M."/>
            <person name="Finn R."/>
            <person name="Kale V."/>
            <person name="Holt S."/>
            <person name="Cochrane G."/>
            <person name="Meng A."/>
            <person name="Brown T."/>
            <person name="Cohen L."/>
        </authorList>
    </citation>
    <scope>NUCLEOTIDE SEQUENCE</scope>
    <source>
        <strain evidence="2">WS</strain>
    </source>
</reference>
<gene>
    <name evidence="2" type="ORF">PCOS0759_LOCUS4667</name>
</gene>
<feature type="compositionally biased region" description="Polar residues" evidence="1">
    <location>
        <begin position="48"/>
        <end position="62"/>
    </location>
</feature>